<evidence type="ECO:0000313" key="1">
    <source>
        <dbReference type="EMBL" id="GEM11786.1"/>
    </source>
</evidence>
<reference evidence="1 2" key="1">
    <citation type="submission" date="2019-07" db="EMBL/GenBank/DDBJ databases">
        <title>Rhodotorula toruloides NBRC10032 genome sequencing.</title>
        <authorList>
            <person name="Shida Y."/>
            <person name="Takaku H."/>
            <person name="Ogasawara W."/>
            <person name="Mori K."/>
        </authorList>
    </citation>
    <scope>NUCLEOTIDE SEQUENCE [LARGE SCALE GENOMIC DNA]</scope>
    <source>
        <strain evidence="1 2">NBRC10032</strain>
    </source>
</reference>
<dbReference type="Proteomes" id="UP000321518">
    <property type="component" value="Unassembled WGS sequence"/>
</dbReference>
<proteinExistence type="predicted"/>
<evidence type="ECO:0000313" key="2">
    <source>
        <dbReference type="Proteomes" id="UP000321518"/>
    </source>
</evidence>
<accession>A0A511KPJ8</accession>
<sequence length="165" mass="19403">MADCARETHLRHLLAPYQLHNAYHDTWDSRFNEERPNLAALVEEFDTARRKDRKKMNSDLYSMLVSLMKLLGVHNVEWVWPFWRHEDLEQRKKGLQRELSTTAPHSFVAQPLPYLCPNSPLITGQAHTVLISIQQNVHHAFDTRYVVQKLRAPVLFVSMNEFEQV</sequence>
<gene>
    <name evidence="1" type="ORF">Rt10032_c17g5803</name>
</gene>
<dbReference type="EMBL" id="BJWK01000017">
    <property type="protein sequence ID" value="GEM11786.1"/>
    <property type="molecule type" value="Genomic_DNA"/>
</dbReference>
<dbReference type="AlphaFoldDB" id="A0A511KPJ8"/>
<protein>
    <submittedName>
        <fullName evidence="1">Uncharacterized protein</fullName>
    </submittedName>
</protein>
<name>A0A511KPJ8_RHOTO</name>
<organism evidence="1 2">
    <name type="scientific">Rhodotorula toruloides</name>
    <name type="common">Yeast</name>
    <name type="synonym">Rhodosporidium toruloides</name>
    <dbReference type="NCBI Taxonomy" id="5286"/>
    <lineage>
        <taxon>Eukaryota</taxon>
        <taxon>Fungi</taxon>
        <taxon>Dikarya</taxon>
        <taxon>Basidiomycota</taxon>
        <taxon>Pucciniomycotina</taxon>
        <taxon>Microbotryomycetes</taxon>
        <taxon>Sporidiobolales</taxon>
        <taxon>Sporidiobolaceae</taxon>
        <taxon>Rhodotorula</taxon>
    </lineage>
</organism>
<comment type="caution">
    <text evidence="1">The sequence shown here is derived from an EMBL/GenBank/DDBJ whole genome shotgun (WGS) entry which is preliminary data.</text>
</comment>